<organism evidence="1 2">
    <name type="scientific">Alcanivorax jadensis T9</name>
    <dbReference type="NCBI Taxonomy" id="1177181"/>
    <lineage>
        <taxon>Bacteria</taxon>
        <taxon>Pseudomonadati</taxon>
        <taxon>Pseudomonadota</taxon>
        <taxon>Gammaproteobacteria</taxon>
        <taxon>Oceanospirillales</taxon>
        <taxon>Alcanivoracaceae</taxon>
        <taxon>Alcanivorax</taxon>
    </lineage>
</organism>
<protein>
    <recommendedName>
        <fullName evidence="3">Secreted protein</fullName>
    </recommendedName>
</protein>
<keyword evidence="2" id="KW-1185">Reference proteome</keyword>
<name>A0ABR4WEZ8_9GAMM</name>
<sequence length="96" mass="10479">MLSLSGWLALSAKVKRGAISKVCVHPSNECGPAWKTRRARPEGHIRCALSLGKGATLSVATKHNSCTLQATLNTQEALQRLLHCRNWAEMSFPHMG</sequence>
<dbReference type="Proteomes" id="UP000029443">
    <property type="component" value="Unassembled WGS sequence"/>
</dbReference>
<accession>A0ABR4WEZ8</accession>
<evidence type="ECO:0000313" key="2">
    <source>
        <dbReference type="Proteomes" id="UP000029443"/>
    </source>
</evidence>
<reference evidence="1 2" key="1">
    <citation type="submission" date="2012-09" db="EMBL/GenBank/DDBJ databases">
        <title>Genome Sequence of alkane-degrading Bacterium Alcanivorax jadensis T9.</title>
        <authorList>
            <person name="Lai Q."/>
            <person name="Shao Z."/>
        </authorList>
    </citation>
    <scope>NUCLEOTIDE SEQUENCE [LARGE SCALE GENOMIC DNA]</scope>
    <source>
        <strain evidence="1 2">T9</strain>
    </source>
</reference>
<proteinExistence type="predicted"/>
<evidence type="ECO:0000313" key="1">
    <source>
        <dbReference type="EMBL" id="KGD62074.1"/>
    </source>
</evidence>
<comment type="caution">
    <text evidence="1">The sequence shown here is derived from an EMBL/GenBank/DDBJ whole genome shotgun (WGS) entry which is preliminary data.</text>
</comment>
<evidence type="ECO:0008006" key="3">
    <source>
        <dbReference type="Google" id="ProtNLM"/>
    </source>
</evidence>
<gene>
    <name evidence="1" type="ORF">T9A_01283</name>
</gene>
<dbReference type="EMBL" id="ARXU01000003">
    <property type="protein sequence ID" value="KGD62074.1"/>
    <property type="molecule type" value="Genomic_DNA"/>
</dbReference>